<dbReference type="AlphaFoldDB" id="A0A9E6MWR5"/>
<dbReference type="RefSeq" id="WP_273145320.1">
    <property type="nucleotide sequence ID" value="NZ_CP053675.1"/>
</dbReference>
<dbReference type="EMBL" id="CP071137">
    <property type="protein sequence ID" value="QWY77821.1"/>
    <property type="molecule type" value="Genomic_DNA"/>
</dbReference>
<reference evidence="1" key="1">
    <citation type="submission" date="2021-02" db="EMBL/GenBank/DDBJ databases">
        <title>Comparative genomics of Ferrovum myxofaciens strains, predominant extremophile bacteria forming large biofilm stalactites in acid mine ecosystems.</title>
        <authorList>
            <person name="Burkartova K."/>
            <person name="Ridl J."/>
            <person name="Pajer P."/>
            <person name="Falteisek L."/>
        </authorList>
    </citation>
    <scope>NUCLEOTIDE SEQUENCE</scope>
    <source>
        <strain evidence="1">MI1III</strain>
    </source>
</reference>
<name>A0A9E6MWR5_9PROT</name>
<dbReference type="Proteomes" id="UP000683551">
    <property type="component" value="Chromosome"/>
</dbReference>
<evidence type="ECO:0000313" key="2">
    <source>
        <dbReference type="Proteomes" id="UP000683551"/>
    </source>
</evidence>
<accession>A0A9E6MWR5</accession>
<proteinExistence type="predicted"/>
<protein>
    <submittedName>
        <fullName evidence="1">Uncharacterized protein</fullName>
    </submittedName>
</protein>
<organism evidence="1 2">
    <name type="scientific">Ferrovum myxofaciens</name>
    <dbReference type="NCBI Taxonomy" id="416213"/>
    <lineage>
        <taxon>Bacteria</taxon>
        <taxon>Pseudomonadati</taxon>
        <taxon>Pseudomonadota</taxon>
        <taxon>Betaproteobacteria</taxon>
        <taxon>Ferrovales</taxon>
        <taxon>Ferrovaceae</taxon>
        <taxon>Ferrovum</taxon>
    </lineage>
</organism>
<evidence type="ECO:0000313" key="1">
    <source>
        <dbReference type="EMBL" id="QWY77821.1"/>
    </source>
</evidence>
<gene>
    <name evidence="1" type="ORF">JZL65_01660</name>
</gene>
<sequence>MLENRNAISRERDRKRKTYSAFLAWLRNISEGGPPAFDWSDKNETRKDFLGRAFEAFPDFFERYLEVVRQERMTARFKEKFNGAIVGRVTG</sequence>